<organism evidence="2 3">
    <name type="scientific">Iris pallida</name>
    <name type="common">Sweet iris</name>
    <dbReference type="NCBI Taxonomy" id="29817"/>
    <lineage>
        <taxon>Eukaryota</taxon>
        <taxon>Viridiplantae</taxon>
        <taxon>Streptophyta</taxon>
        <taxon>Embryophyta</taxon>
        <taxon>Tracheophyta</taxon>
        <taxon>Spermatophyta</taxon>
        <taxon>Magnoliopsida</taxon>
        <taxon>Liliopsida</taxon>
        <taxon>Asparagales</taxon>
        <taxon>Iridaceae</taxon>
        <taxon>Iridoideae</taxon>
        <taxon>Irideae</taxon>
        <taxon>Iris</taxon>
    </lineage>
</organism>
<dbReference type="PANTHER" id="PTHR31972">
    <property type="entry name" value="EXPRESSED PROTEIN"/>
    <property type="match status" value="1"/>
</dbReference>
<dbReference type="AlphaFoldDB" id="A0AAX6DY74"/>
<sequence length="295" mass="32318">MRDFPSCFGESGVQVSDSSSGSSRSCQNVVTCLYKAHLRRRPCVITVTWTRHLMGQGLAVGIDDSCSKSLCKVDIKPWLFTKRKGSKSLDADGGKVDIFWDLSAARFGSGPEPSEGFYVAVLFDLDMVLLLGDLTKEAHRKTNAGPSPSNAVLVAKKEHLFGKNVYSTKAQLCDSGKVHDVAIECETAAAAGGGGGGLKEPSMEIRIDRRRVVQVKRLGWKFRGNQTILVDGTSVEVFWDVHSWLFGGHVGNAVFMFQSCLPTEKLLPWSCSQSFKETQLRGLGFSLVLYAWKSE</sequence>
<protein>
    <submittedName>
        <fullName evidence="2">Uncharacterized protein</fullName>
    </submittedName>
</protein>
<comment type="caution">
    <text evidence="2">The sequence shown here is derived from an EMBL/GenBank/DDBJ whole genome shotgun (WGS) entry which is preliminary data.</text>
</comment>
<accession>A0AAX6DY74</accession>
<gene>
    <name evidence="2" type="ORF">M6B38_219550</name>
</gene>
<evidence type="ECO:0000313" key="2">
    <source>
        <dbReference type="EMBL" id="KAJ6796645.1"/>
    </source>
</evidence>
<dbReference type="PANTHER" id="PTHR31972:SF74">
    <property type="entry name" value="EXPRESSED PROTEIN"/>
    <property type="match status" value="1"/>
</dbReference>
<reference evidence="2" key="2">
    <citation type="submission" date="2023-04" db="EMBL/GenBank/DDBJ databases">
        <authorList>
            <person name="Bruccoleri R.E."/>
            <person name="Oakeley E.J."/>
            <person name="Faust A.-M."/>
            <person name="Dessus-Babus S."/>
            <person name="Altorfer M."/>
            <person name="Burckhardt D."/>
            <person name="Oertli M."/>
            <person name="Naumann U."/>
            <person name="Petersen F."/>
            <person name="Wong J."/>
        </authorList>
    </citation>
    <scope>NUCLEOTIDE SEQUENCE</scope>
    <source>
        <strain evidence="2">GSM-AAB239-AS_SAM_17_03QT</strain>
        <tissue evidence="2">Leaf</tissue>
    </source>
</reference>
<dbReference type="InterPro" id="IPR008586">
    <property type="entry name" value="DUF868_pln"/>
</dbReference>
<dbReference type="EMBL" id="JANAVB010041219">
    <property type="protein sequence ID" value="KAJ6796645.1"/>
    <property type="molecule type" value="Genomic_DNA"/>
</dbReference>
<proteinExistence type="predicted"/>
<feature type="compositionally biased region" description="Low complexity" evidence="1">
    <location>
        <begin position="11"/>
        <end position="25"/>
    </location>
</feature>
<keyword evidence="3" id="KW-1185">Reference proteome</keyword>
<dbReference type="Pfam" id="PF05910">
    <property type="entry name" value="DUF868"/>
    <property type="match status" value="1"/>
</dbReference>
<dbReference type="Proteomes" id="UP001140949">
    <property type="component" value="Unassembled WGS sequence"/>
</dbReference>
<evidence type="ECO:0000256" key="1">
    <source>
        <dbReference type="SAM" id="MobiDB-lite"/>
    </source>
</evidence>
<evidence type="ECO:0000313" key="3">
    <source>
        <dbReference type="Proteomes" id="UP001140949"/>
    </source>
</evidence>
<reference evidence="2" key="1">
    <citation type="journal article" date="2023" name="GigaByte">
        <title>Genome assembly of the bearded iris, Iris pallida Lam.</title>
        <authorList>
            <person name="Bruccoleri R.E."/>
            <person name="Oakeley E.J."/>
            <person name="Faust A.M.E."/>
            <person name="Altorfer M."/>
            <person name="Dessus-Babus S."/>
            <person name="Burckhardt D."/>
            <person name="Oertli M."/>
            <person name="Naumann U."/>
            <person name="Petersen F."/>
            <person name="Wong J."/>
        </authorList>
    </citation>
    <scope>NUCLEOTIDE SEQUENCE</scope>
    <source>
        <strain evidence="2">GSM-AAB239-AS_SAM_17_03QT</strain>
    </source>
</reference>
<feature type="region of interest" description="Disordered" evidence="1">
    <location>
        <begin position="1"/>
        <end position="25"/>
    </location>
</feature>
<name>A0AAX6DY74_IRIPA</name>